<dbReference type="GO" id="GO:0006002">
    <property type="term" value="P:fructose 6-phosphate metabolic process"/>
    <property type="evidence" value="ECO:0007669"/>
    <property type="project" value="TreeGrafter"/>
</dbReference>
<keyword evidence="1" id="KW-1133">Transmembrane helix</keyword>
<dbReference type="InterPro" id="IPR001347">
    <property type="entry name" value="SIS_dom"/>
</dbReference>
<feature type="transmembrane region" description="Helical" evidence="1">
    <location>
        <begin position="169"/>
        <end position="187"/>
    </location>
</feature>
<evidence type="ECO:0000259" key="2">
    <source>
        <dbReference type="Pfam" id="PF01380"/>
    </source>
</evidence>
<sequence length="215" mass="23946">VFDSASGSRLSSRFITTSDAGQDEELAALLAKIRENRLVIFVGTGDFLRSLYDAGADALRTYGSVMVDKLANYEPWFLIGRSGRGPLTGNFSSSQGFTTLVEGTMTLPPSLQNDVNKVMSAHHSVNLFKIKEITYMHSEGILAGELKHGPLALVDKGMPIIMICMRDNTFVVSIVFTIIIYIMRDSLYHARRHARPRPLSCETLAFMMRDYMLDL</sequence>
<keyword evidence="1" id="KW-0812">Transmembrane</keyword>
<protein>
    <submittedName>
        <fullName evidence="5">Glutamine--fructose-6-phosphate aminotransferase [isomerizing]-like</fullName>
    </submittedName>
</protein>
<keyword evidence="1" id="KW-0472">Membrane</keyword>
<evidence type="ECO:0000313" key="4">
    <source>
        <dbReference type="Proteomes" id="UP000694843"/>
    </source>
</evidence>
<proteinExistence type="predicted"/>
<evidence type="ECO:0000256" key="1">
    <source>
        <dbReference type="SAM" id="Phobius"/>
    </source>
</evidence>
<dbReference type="AlphaFoldDB" id="A0A979FTH5"/>
<reference evidence="5" key="1">
    <citation type="submission" date="2025-08" db="UniProtKB">
        <authorList>
            <consortium name="RefSeq"/>
        </authorList>
    </citation>
    <scope>IDENTIFICATION</scope>
    <source>
        <tissue evidence="5">Whole organism</tissue>
    </source>
</reference>
<dbReference type="PANTHER" id="PTHR10937">
    <property type="entry name" value="GLUCOSAMINE--FRUCTOSE-6-PHOSPHATE AMINOTRANSFERASE, ISOMERIZING"/>
    <property type="match status" value="1"/>
</dbReference>
<dbReference type="Pfam" id="PF15711">
    <property type="entry name" value="ILEI"/>
    <property type="match status" value="1"/>
</dbReference>
<dbReference type="GeneID" id="108666906"/>
<gene>
    <name evidence="5" type="primary">LOC108666906</name>
</gene>
<dbReference type="SUPFAM" id="SSF53697">
    <property type="entry name" value="SIS domain"/>
    <property type="match status" value="1"/>
</dbReference>
<evidence type="ECO:0000313" key="5">
    <source>
        <dbReference type="RefSeq" id="XP_047740493.1"/>
    </source>
</evidence>
<dbReference type="OrthoDB" id="6344731at2759"/>
<dbReference type="InterPro" id="IPR046348">
    <property type="entry name" value="SIS_dom_sf"/>
</dbReference>
<dbReference type="GO" id="GO:0006487">
    <property type="term" value="P:protein N-linked glycosylation"/>
    <property type="evidence" value="ECO:0007669"/>
    <property type="project" value="TreeGrafter"/>
</dbReference>
<dbReference type="Proteomes" id="UP000694843">
    <property type="component" value="Unplaced"/>
</dbReference>
<dbReference type="PANTHER" id="PTHR10937:SF0">
    <property type="entry name" value="GLUTAMINE--FRUCTOSE-6-PHOSPHATE TRANSAMINASE (ISOMERIZING)"/>
    <property type="match status" value="1"/>
</dbReference>
<evidence type="ECO:0000259" key="3">
    <source>
        <dbReference type="Pfam" id="PF15711"/>
    </source>
</evidence>
<dbReference type="RefSeq" id="XP_047740493.1">
    <property type="nucleotide sequence ID" value="XM_047884537.1"/>
</dbReference>
<dbReference type="Gene3D" id="3.40.50.10490">
    <property type="entry name" value="Glucose-6-phosphate isomerase like protein, domain 1"/>
    <property type="match status" value="1"/>
</dbReference>
<accession>A0A979FTH5</accession>
<dbReference type="KEGG" id="hazt:108666906"/>
<keyword evidence="4" id="KW-1185">Reference proteome</keyword>
<dbReference type="GO" id="GO:0006047">
    <property type="term" value="P:UDP-N-acetylglucosamine metabolic process"/>
    <property type="evidence" value="ECO:0007669"/>
    <property type="project" value="TreeGrafter"/>
</dbReference>
<dbReference type="InterPro" id="IPR039477">
    <property type="entry name" value="ILEI/PANDER_dom"/>
</dbReference>
<dbReference type="Pfam" id="PF01380">
    <property type="entry name" value="SIS"/>
    <property type="match status" value="1"/>
</dbReference>
<organism evidence="4 5">
    <name type="scientific">Hyalella azteca</name>
    <name type="common">Amphipod</name>
    <dbReference type="NCBI Taxonomy" id="294128"/>
    <lineage>
        <taxon>Eukaryota</taxon>
        <taxon>Metazoa</taxon>
        <taxon>Ecdysozoa</taxon>
        <taxon>Arthropoda</taxon>
        <taxon>Crustacea</taxon>
        <taxon>Multicrustacea</taxon>
        <taxon>Malacostraca</taxon>
        <taxon>Eumalacostraca</taxon>
        <taxon>Peracarida</taxon>
        <taxon>Amphipoda</taxon>
        <taxon>Senticaudata</taxon>
        <taxon>Talitrida</taxon>
        <taxon>Talitroidea</taxon>
        <taxon>Hyalellidae</taxon>
        <taxon>Hyalella</taxon>
    </lineage>
</organism>
<name>A0A979FTH5_HYAAZ</name>
<feature type="non-terminal residue" evidence="5">
    <location>
        <position position="1"/>
    </location>
</feature>
<dbReference type="GO" id="GO:0004360">
    <property type="term" value="F:glutamine-fructose-6-phosphate transaminase (isomerizing) activity"/>
    <property type="evidence" value="ECO:0007669"/>
    <property type="project" value="TreeGrafter"/>
</dbReference>
<dbReference type="GO" id="GO:0097367">
    <property type="term" value="F:carbohydrate derivative binding"/>
    <property type="evidence" value="ECO:0007669"/>
    <property type="project" value="InterPro"/>
</dbReference>
<feature type="domain" description="ILEI/PANDER" evidence="3">
    <location>
        <begin position="1"/>
        <end position="83"/>
    </location>
</feature>
<feature type="domain" description="SIS" evidence="2">
    <location>
        <begin position="128"/>
        <end position="170"/>
    </location>
</feature>